<gene>
    <name evidence="2" type="ORF">Vau01_125310</name>
</gene>
<keyword evidence="3" id="KW-1185">Reference proteome</keyword>
<evidence type="ECO:0000313" key="3">
    <source>
        <dbReference type="Proteomes" id="UP000612585"/>
    </source>
</evidence>
<organism evidence="2 3">
    <name type="scientific">Virgisporangium aurantiacum</name>
    <dbReference type="NCBI Taxonomy" id="175570"/>
    <lineage>
        <taxon>Bacteria</taxon>
        <taxon>Bacillati</taxon>
        <taxon>Actinomycetota</taxon>
        <taxon>Actinomycetes</taxon>
        <taxon>Micromonosporales</taxon>
        <taxon>Micromonosporaceae</taxon>
        <taxon>Virgisporangium</taxon>
    </lineage>
</organism>
<evidence type="ECO:0000313" key="2">
    <source>
        <dbReference type="EMBL" id="GIJ65015.1"/>
    </source>
</evidence>
<sequence length="144" mass="14663">MTPIEATSWGLLGGFAVEGLQFAAAVRRCGDWPWTKRSEPNFGPFIVSVFIRLAVGAGLAAAAAAGGQLGGPFAAVAVGASAPLLVEQLAQQVPITPGQRATPGSGGDRPPVAPRPRRRPVQPDPASQVDTPMDDAPSGGDDAR</sequence>
<dbReference type="RefSeq" id="WP_204015129.1">
    <property type="nucleotide sequence ID" value="NZ_BOPG01000149.1"/>
</dbReference>
<protein>
    <submittedName>
        <fullName evidence="2">Uncharacterized protein</fullName>
    </submittedName>
</protein>
<dbReference type="AlphaFoldDB" id="A0A8J3ZP65"/>
<proteinExistence type="predicted"/>
<feature type="region of interest" description="Disordered" evidence="1">
    <location>
        <begin position="93"/>
        <end position="144"/>
    </location>
</feature>
<dbReference type="EMBL" id="BOPG01000149">
    <property type="protein sequence ID" value="GIJ65015.1"/>
    <property type="molecule type" value="Genomic_DNA"/>
</dbReference>
<evidence type="ECO:0000256" key="1">
    <source>
        <dbReference type="SAM" id="MobiDB-lite"/>
    </source>
</evidence>
<name>A0A8J3ZP65_9ACTN</name>
<dbReference type="Proteomes" id="UP000612585">
    <property type="component" value="Unassembled WGS sequence"/>
</dbReference>
<comment type="caution">
    <text evidence="2">The sequence shown here is derived from an EMBL/GenBank/DDBJ whole genome shotgun (WGS) entry which is preliminary data.</text>
</comment>
<reference evidence="2" key="1">
    <citation type="submission" date="2021-01" db="EMBL/GenBank/DDBJ databases">
        <title>Whole genome shotgun sequence of Virgisporangium aurantiacum NBRC 16421.</title>
        <authorList>
            <person name="Komaki H."/>
            <person name="Tamura T."/>
        </authorList>
    </citation>
    <scope>NUCLEOTIDE SEQUENCE</scope>
    <source>
        <strain evidence="2">NBRC 16421</strain>
    </source>
</reference>
<accession>A0A8J3ZP65</accession>